<evidence type="ECO:0000256" key="2">
    <source>
        <dbReference type="ARBA" id="ARBA00009765"/>
    </source>
</evidence>
<dbReference type="AlphaFoldDB" id="A0A941EYY4"/>
<dbReference type="GO" id="GO:0005886">
    <property type="term" value="C:plasma membrane"/>
    <property type="evidence" value="ECO:0007669"/>
    <property type="project" value="UniProtKB-SubCell"/>
</dbReference>
<evidence type="ECO:0000256" key="3">
    <source>
        <dbReference type="ARBA" id="ARBA00022448"/>
    </source>
</evidence>
<comment type="caution">
    <text evidence="9">The sequence shown here is derived from an EMBL/GenBank/DDBJ whole genome shotgun (WGS) entry which is preliminary data.</text>
</comment>
<evidence type="ECO:0000313" key="9">
    <source>
        <dbReference type="EMBL" id="MBR7836629.1"/>
    </source>
</evidence>
<evidence type="ECO:0000313" key="10">
    <source>
        <dbReference type="Proteomes" id="UP000675781"/>
    </source>
</evidence>
<keyword evidence="10" id="KW-1185">Reference proteome</keyword>
<comment type="similarity">
    <text evidence="2">Belongs to the CorA metal ion transporter (MIT) (TC 1.A.35) family.</text>
</comment>
<keyword evidence="3" id="KW-0813">Transport</keyword>
<dbReference type="Proteomes" id="UP000675781">
    <property type="component" value="Unassembled WGS sequence"/>
</dbReference>
<evidence type="ECO:0000256" key="7">
    <source>
        <dbReference type="ARBA" id="ARBA00023136"/>
    </source>
</evidence>
<feature type="transmembrane region" description="Helical" evidence="8">
    <location>
        <begin position="294"/>
        <end position="312"/>
    </location>
</feature>
<dbReference type="InterPro" id="IPR002523">
    <property type="entry name" value="MgTranspt_CorA/ZnTranspt_ZntB"/>
</dbReference>
<keyword evidence="4" id="KW-1003">Cell membrane</keyword>
<gene>
    <name evidence="9" type="ORF">KDL01_25340</name>
</gene>
<accession>A0A941EYY4</accession>
<dbReference type="Gene3D" id="3.30.460.20">
    <property type="entry name" value="CorA soluble domain-like"/>
    <property type="match status" value="1"/>
</dbReference>
<dbReference type="SUPFAM" id="SSF144083">
    <property type="entry name" value="Magnesium transport protein CorA, transmembrane region"/>
    <property type="match status" value="1"/>
</dbReference>
<proteinExistence type="inferred from homology"/>
<dbReference type="GO" id="GO:0050897">
    <property type="term" value="F:cobalt ion binding"/>
    <property type="evidence" value="ECO:0007669"/>
    <property type="project" value="TreeGrafter"/>
</dbReference>
<dbReference type="RefSeq" id="WP_212531101.1">
    <property type="nucleotide sequence ID" value="NZ_JAGSOG010000152.1"/>
</dbReference>
<evidence type="ECO:0000256" key="1">
    <source>
        <dbReference type="ARBA" id="ARBA00004651"/>
    </source>
</evidence>
<dbReference type="InterPro" id="IPR045863">
    <property type="entry name" value="CorA_TM1_TM2"/>
</dbReference>
<dbReference type="EMBL" id="JAGSOG010000152">
    <property type="protein sequence ID" value="MBR7836629.1"/>
    <property type="molecule type" value="Genomic_DNA"/>
</dbReference>
<sequence>MSDSAEVEQGEQAAAAAGQAAVGKAIRRRSRAYQGGRLVAEDFPLEMISEWCEAEDSAVWFDLPDPTPEELDTLREELGLHSLAIEDATHLRQRPKLDRYEGHLVLSAYRVRPVDGAELDSAMVLGFITPKALVTVHQAGAVDPDALTRHWDDLADLAKFGVPFLVYGLLDNIVDGYFDALQTLDDTIEELSDAIFDTAGGRESAAALRRTFELRRGILTARHVISPMREVVNALMRRDWTGQVPDLMPYYQDLYDHVLRAADWTDNLRDLLGTVRETQLTIQSNRMNLIMKKVTSWAAIIAVPTAVTGFYGQNVPYPGFSTTGGFWTSTGLILILSALLYWSFKRRDWL</sequence>
<dbReference type="GO" id="GO:0015095">
    <property type="term" value="F:magnesium ion transmembrane transporter activity"/>
    <property type="evidence" value="ECO:0007669"/>
    <property type="project" value="TreeGrafter"/>
</dbReference>
<evidence type="ECO:0000256" key="5">
    <source>
        <dbReference type="ARBA" id="ARBA00022692"/>
    </source>
</evidence>
<protein>
    <submittedName>
        <fullName evidence="9">Magnesium transporter CorA family protein</fullName>
    </submittedName>
</protein>
<dbReference type="PANTHER" id="PTHR46494:SF1">
    <property type="entry name" value="CORA FAMILY METAL ION TRANSPORTER (EUROFUNG)"/>
    <property type="match status" value="1"/>
</dbReference>
<evidence type="ECO:0000256" key="8">
    <source>
        <dbReference type="SAM" id="Phobius"/>
    </source>
</evidence>
<dbReference type="GO" id="GO:0015087">
    <property type="term" value="F:cobalt ion transmembrane transporter activity"/>
    <property type="evidence" value="ECO:0007669"/>
    <property type="project" value="TreeGrafter"/>
</dbReference>
<dbReference type="CDD" id="cd12822">
    <property type="entry name" value="TmCorA-like"/>
    <property type="match status" value="1"/>
</dbReference>
<feature type="transmembrane region" description="Helical" evidence="8">
    <location>
        <begin position="324"/>
        <end position="344"/>
    </location>
</feature>
<name>A0A941EYY4_9ACTN</name>
<dbReference type="SUPFAM" id="SSF143865">
    <property type="entry name" value="CorA soluble domain-like"/>
    <property type="match status" value="1"/>
</dbReference>
<dbReference type="InterPro" id="IPR045861">
    <property type="entry name" value="CorA_cytoplasmic_dom"/>
</dbReference>
<comment type="subcellular location">
    <subcellularLocation>
        <location evidence="1">Cell membrane</location>
        <topology evidence="1">Multi-pass membrane protein</topology>
    </subcellularLocation>
</comment>
<dbReference type="PANTHER" id="PTHR46494">
    <property type="entry name" value="CORA FAMILY METAL ION TRANSPORTER (EUROFUNG)"/>
    <property type="match status" value="1"/>
</dbReference>
<reference evidence="9" key="1">
    <citation type="submission" date="2021-04" db="EMBL/GenBank/DDBJ databases">
        <title>Genome based classification of Actinospica acidithermotolerans sp. nov., an actinobacterium isolated from an Indonesian hot spring.</title>
        <authorList>
            <person name="Kusuma A.B."/>
            <person name="Putra K.E."/>
            <person name="Nafisah S."/>
            <person name="Loh J."/>
            <person name="Nouioui I."/>
            <person name="Goodfellow M."/>
        </authorList>
    </citation>
    <scope>NUCLEOTIDE SEQUENCE</scope>
    <source>
        <strain evidence="9">CSCA 57</strain>
    </source>
</reference>
<dbReference type="GO" id="GO:0000287">
    <property type="term" value="F:magnesium ion binding"/>
    <property type="evidence" value="ECO:0007669"/>
    <property type="project" value="TreeGrafter"/>
</dbReference>
<dbReference type="Gene3D" id="1.20.58.340">
    <property type="entry name" value="Magnesium transport protein CorA, transmembrane region"/>
    <property type="match status" value="2"/>
</dbReference>
<keyword evidence="5 8" id="KW-0812">Transmembrane</keyword>
<dbReference type="Pfam" id="PF01544">
    <property type="entry name" value="CorA"/>
    <property type="match status" value="1"/>
</dbReference>
<keyword evidence="7 8" id="KW-0472">Membrane</keyword>
<evidence type="ECO:0000256" key="4">
    <source>
        <dbReference type="ARBA" id="ARBA00022475"/>
    </source>
</evidence>
<evidence type="ECO:0000256" key="6">
    <source>
        <dbReference type="ARBA" id="ARBA00022989"/>
    </source>
</evidence>
<keyword evidence="6 8" id="KW-1133">Transmembrane helix</keyword>
<organism evidence="9 10">
    <name type="scientific">Actinospica durhamensis</name>
    <dbReference type="NCBI Taxonomy" id="1508375"/>
    <lineage>
        <taxon>Bacteria</taxon>
        <taxon>Bacillati</taxon>
        <taxon>Actinomycetota</taxon>
        <taxon>Actinomycetes</taxon>
        <taxon>Catenulisporales</taxon>
        <taxon>Actinospicaceae</taxon>
        <taxon>Actinospica</taxon>
    </lineage>
</organism>